<dbReference type="InterPro" id="IPR008753">
    <property type="entry name" value="Peptidase_M13_N"/>
</dbReference>
<evidence type="ECO:0000256" key="8">
    <source>
        <dbReference type="SAM" id="SignalP"/>
    </source>
</evidence>
<comment type="cofactor">
    <cofactor evidence="1">
        <name>Zn(2+)</name>
        <dbReference type="ChEBI" id="CHEBI:29105"/>
    </cofactor>
</comment>
<dbReference type="PROSITE" id="PS51885">
    <property type="entry name" value="NEPRILYSIN"/>
    <property type="match status" value="1"/>
</dbReference>
<dbReference type="GO" id="GO:0046872">
    <property type="term" value="F:metal ion binding"/>
    <property type="evidence" value="ECO:0007669"/>
    <property type="project" value="UniProtKB-KW"/>
</dbReference>
<dbReference type="Gene3D" id="3.40.390.10">
    <property type="entry name" value="Collagenase (Catalytic Domain)"/>
    <property type="match status" value="1"/>
</dbReference>
<gene>
    <name evidence="11" type="ORF">OR37_02137</name>
</gene>
<accession>R0ELA6</accession>
<dbReference type="eggNOG" id="COG3590">
    <property type="taxonomic scope" value="Bacteria"/>
</dbReference>
<dbReference type="Pfam" id="PF05649">
    <property type="entry name" value="Peptidase_M13_N"/>
    <property type="match status" value="1"/>
</dbReference>
<keyword evidence="7" id="KW-0482">Metalloprotease</keyword>
<dbReference type="InterPro" id="IPR042089">
    <property type="entry name" value="Peptidase_M13_dom_2"/>
</dbReference>
<evidence type="ECO:0000256" key="4">
    <source>
        <dbReference type="ARBA" id="ARBA00022723"/>
    </source>
</evidence>
<feature type="chain" id="PRO_5004349230" evidence="8">
    <location>
        <begin position="21"/>
        <end position="664"/>
    </location>
</feature>
<dbReference type="OrthoDB" id="9775677at2"/>
<feature type="domain" description="Peptidase M13 N-terminal" evidence="10">
    <location>
        <begin position="42"/>
        <end position="408"/>
    </location>
</feature>
<dbReference type="STRING" id="1292034.OR37_02137"/>
<comment type="caution">
    <text evidence="11">The sequence shown here is derived from an EMBL/GenBank/DDBJ whole genome shotgun (WGS) entry which is preliminary data.</text>
</comment>
<dbReference type="PRINTS" id="PR00786">
    <property type="entry name" value="NEPRILYSIN"/>
</dbReference>
<dbReference type="InterPro" id="IPR024079">
    <property type="entry name" value="MetalloPept_cat_dom_sf"/>
</dbReference>
<dbReference type="InterPro" id="IPR000718">
    <property type="entry name" value="Peptidase_M13"/>
</dbReference>
<keyword evidence="8" id="KW-0732">Signal</keyword>
<organism evidence="11 12">
    <name type="scientific">Caulobacter vibrioides OR37</name>
    <dbReference type="NCBI Taxonomy" id="1292034"/>
    <lineage>
        <taxon>Bacteria</taxon>
        <taxon>Pseudomonadati</taxon>
        <taxon>Pseudomonadota</taxon>
        <taxon>Alphaproteobacteria</taxon>
        <taxon>Caulobacterales</taxon>
        <taxon>Caulobacteraceae</taxon>
        <taxon>Caulobacter</taxon>
    </lineage>
</organism>
<evidence type="ECO:0000313" key="12">
    <source>
        <dbReference type="Proteomes" id="UP000013063"/>
    </source>
</evidence>
<dbReference type="PANTHER" id="PTHR11733">
    <property type="entry name" value="ZINC METALLOPROTEASE FAMILY M13 NEPRILYSIN-RELATED"/>
    <property type="match status" value="1"/>
</dbReference>
<evidence type="ECO:0000259" key="9">
    <source>
        <dbReference type="Pfam" id="PF01431"/>
    </source>
</evidence>
<evidence type="ECO:0000256" key="6">
    <source>
        <dbReference type="ARBA" id="ARBA00022833"/>
    </source>
</evidence>
<dbReference type="RefSeq" id="WP_004619436.1">
    <property type="nucleotide sequence ID" value="NZ_APMP01000011.1"/>
</dbReference>
<keyword evidence="6" id="KW-0862">Zinc</keyword>
<sequence precursor="true">MRIFLLAAVSAVAISGAALAADKPMYGAWGVDLTARDTAVKPGDDFNKFANGSWEKRTTIPADQPSAGVGYDVFNRSQDQLRTLIETAPANTQIGGLYKSFTDEAKVEQVDDAPLKADLARIAAIATKADMAKALGAAHGGFGSDLFSLDIYPDAKTPELNVLYIGQSGLGLPDRDYYLTDGFKPQLEAYRAFAERALKMAGAPDPAKSAADVIAFETAIAKVSWPVAERRDVEKTYNPMTIAELQASAPEIPWSDYLAAAGAPSLKSVVLGEKTAVRDIAKLFAATPLETLKAWQTVQGVQEMSPYLSKRFVDSRFEFVKVLSGQTQLRPRWKRGVTLVDGSLGELVGQAYVAKYFPPSSKAQMVELIGNLKVAMAARIEKAPWMAPATKQAALTKLSKMRVMVGYPDKWRDYSGLKIDAGDLYGNVRRSGAFEWAYQLSDLGKPVDHGKWGMTPQTVNAYNGGLENKIVFPAGILQAPFFDPAADPAVNYGAIGAVIGHEISHGFDDQGRKIDDTGKLRDWWTAEDAKRFEAQSSVLGAQYDSYEAVPGMHINGQLTMGENIADLAGLQVAYDAYHAALKGKPAPVIDGMTGDQRFFLAFAQAWQDKSRDDSLKQQMASDPHSPSNFRVIGPTRNVDAWYAAFGVKPGDKFYLPPEKRSRIW</sequence>
<keyword evidence="12" id="KW-1185">Reference proteome</keyword>
<proteinExistence type="inferred from homology"/>
<dbReference type="PANTHER" id="PTHR11733:SF167">
    <property type="entry name" value="FI17812P1-RELATED"/>
    <property type="match status" value="1"/>
</dbReference>
<keyword evidence="4" id="KW-0479">Metal-binding</keyword>
<dbReference type="Pfam" id="PF01431">
    <property type="entry name" value="Peptidase_M13"/>
    <property type="match status" value="1"/>
</dbReference>
<dbReference type="SUPFAM" id="SSF55486">
    <property type="entry name" value="Metalloproteases ('zincins'), catalytic domain"/>
    <property type="match status" value="1"/>
</dbReference>
<keyword evidence="3" id="KW-0645">Protease</keyword>
<dbReference type="CDD" id="cd08662">
    <property type="entry name" value="M13"/>
    <property type="match status" value="1"/>
</dbReference>
<name>R0ELA6_CAUVI</name>
<dbReference type="AlphaFoldDB" id="R0ELA6"/>
<evidence type="ECO:0000256" key="3">
    <source>
        <dbReference type="ARBA" id="ARBA00022670"/>
    </source>
</evidence>
<dbReference type="EMBL" id="APMP01000011">
    <property type="protein sequence ID" value="ENZ81902.1"/>
    <property type="molecule type" value="Genomic_DNA"/>
</dbReference>
<dbReference type="Proteomes" id="UP000013063">
    <property type="component" value="Unassembled WGS sequence"/>
</dbReference>
<dbReference type="GO" id="GO:0004222">
    <property type="term" value="F:metalloendopeptidase activity"/>
    <property type="evidence" value="ECO:0007669"/>
    <property type="project" value="InterPro"/>
</dbReference>
<dbReference type="GO" id="GO:0016485">
    <property type="term" value="P:protein processing"/>
    <property type="evidence" value="ECO:0007669"/>
    <property type="project" value="TreeGrafter"/>
</dbReference>
<dbReference type="Gene3D" id="1.10.1380.10">
    <property type="entry name" value="Neutral endopeptidase , domain2"/>
    <property type="match status" value="1"/>
</dbReference>
<keyword evidence="5" id="KW-0378">Hydrolase</keyword>
<evidence type="ECO:0000259" key="10">
    <source>
        <dbReference type="Pfam" id="PF05649"/>
    </source>
</evidence>
<evidence type="ECO:0000256" key="1">
    <source>
        <dbReference type="ARBA" id="ARBA00001947"/>
    </source>
</evidence>
<evidence type="ECO:0000313" key="11">
    <source>
        <dbReference type="EMBL" id="ENZ81902.1"/>
    </source>
</evidence>
<dbReference type="GO" id="GO:0005886">
    <property type="term" value="C:plasma membrane"/>
    <property type="evidence" value="ECO:0007669"/>
    <property type="project" value="TreeGrafter"/>
</dbReference>
<protein>
    <submittedName>
        <fullName evidence="11">Putative metalloendopeptidase</fullName>
    </submittedName>
</protein>
<dbReference type="InterPro" id="IPR018497">
    <property type="entry name" value="Peptidase_M13_C"/>
</dbReference>
<feature type="domain" description="Peptidase M13 C-terminal" evidence="9">
    <location>
        <begin position="460"/>
        <end position="660"/>
    </location>
</feature>
<reference evidence="11 12" key="1">
    <citation type="journal article" date="2013" name="Genome Announc.">
        <title>Draft Genome Sequence for Caulobacter sp. Strain OR37, a Bacterium Tolerant to Heavy Metals.</title>
        <authorList>
            <person name="Utturkar S.M."/>
            <person name="Bollmann A."/>
            <person name="Brzoska R.M."/>
            <person name="Klingeman D.M."/>
            <person name="Epstein S.E."/>
            <person name="Palumbo A.V."/>
            <person name="Brown S.D."/>
        </authorList>
    </citation>
    <scope>NUCLEOTIDE SEQUENCE [LARGE SCALE GENOMIC DNA]</scope>
    <source>
        <strain evidence="11 12">OR37</strain>
    </source>
</reference>
<evidence type="ECO:0000256" key="2">
    <source>
        <dbReference type="ARBA" id="ARBA00007357"/>
    </source>
</evidence>
<evidence type="ECO:0000256" key="7">
    <source>
        <dbReference type="ARBA" id="ARBA00023049"/>
    </source>
</evidence>
<evidence type="ECO:0000256" key="5">
    <source>
        <dbReference type="ARBA" id="ARBA00022801"/>
    </source>
</evidence>
<feature type="signal peptide" evidence="8">
    <location>
        <begin position="1"/>
        <end position="20"/>
    </location>
</feature>
<comment type="similarity">
    <text evidence="2">Belongs to the peptidase M13 family.</text>
</comment>
<dbReference type="PATRIC" id="fig|1292034.3.peg.2121"/>